<protein>
    <submittedName>
        <fullName evidence="1">Uncharacterized protein</fullName>
    </submittedName>
</protein>
<dbReference type="EMBL" id="AP015039">
    <property type="protein sequence ID" value="BAT89781.1"/>
    <property type="molecule type" value="Genomic_DNA"/>
</dbReference>
<dbReference type="AlphaFoldDB" id="A0A0S3SAF8"/>
<reference evidence="1 2" key="1">
    <citation type="journal article" date="2015" name="Sci. Rep.">
        <title>The power of single molecule real-time sequencing technology in the de novo assembly of a eukaryotic genome.</title>
        <authorList>
            <person name="Sakai H."/>
            <person name="Naito K."/>
            <person name="Ogiso-Tanaka E."/>
            <person name="Takahashi Y."/>
            <person name="Iseki K."/>
            <person name="Muto C."/>
            <person name="Satou K."/>
            <person name="Teruya K."/>
            <person name="Shiroma A."/>
            <person name="Shimoji M."/>
            <person name="Hirano T."/>
            <person name="Itoh T."/>
            <person name="Kaga A."/>
            <person name="Tomooka N."/>
        </authorList>
    </citation>
    <scope>NUCLEOTIDE SEQUENCE [LARGE SCALE GENOMIC DNA]</scope>
    <source>
        <strain evidence="2">cv. Shumari</strain>
    </source>
</reference>
<keyword evidence="2" id="KW-1185">Reference proteome</keyword>
<accession>A0A0S3SAF8</accession>
<evidence type="ECO:0000313" key="1">
    <source>
        <dbReference type="EMBL" id="BAT89781.1"/>
    </source>
</evidence>
<evidence type="ECO:0000313" key="2">
    <source>
        <dbReference type="Proteomes" id="UP000291084"/>
    </source>
</evidence>
<name>A0A0S3SAF8_PHAAN</name>
<dbReference type="Proteomes" id="UP000291084">
    <property type="component" value="Chromosome 6"/>
</dbReference>
<gene>
    <name evidence="1" type="primary">Vigan.06G084200</name>
    <name evidence="1" type="ORF">VIGAN_06084200</name>
</gene>
<organism evidence="1 2">
    <name type="scientific">Vigna angularis var. angularis</name>
    <dbReference type="NCBI Taxonomy" id="157739"/>
    <lineage>
        <taxon>Eukaryota</taxon>
        <taxon>Viridiplantae</taxon>
        <taxon>Streptophyta</taxon>
        <taxon>Embryophyta</taxon>
        <taxon>Tracheophyta</taxon>
        <taxon>Spermatophyta</taxon>
        <taxon>Magnoliopsida</taxon>
        <taxon>eudicotyledons</taxon>
        <taxon>Gunneridae</taxon>
        <taxon>Pentapetalae</taxon>
        <taxon>rosids</taxon>
        <taxon>fabids</taxon>
        <taxon>Fabales</taxon>
        <taxon>Fabaceae</taxon>
        <taxon>Papilionoideae</taxon>
        <taxon>50 kb inversion clade</taxon>
        <taxon>NPAAA clade</taxon>
        <taxon>indigoferoid/millettioid clade</taxon>
        <taxon>Phaseoleae</taxon>
        <taxon>Vigna</taxon>
    </lineage>
</organism>
<sequence>MSHFLSFYQPKVKIIFHKVVYHPSPFLPSTFLLTIPKASAKAITYCLPFMLFSSMIPVHLSNREHVAPCNN</sequence>
<proteinExistence type="predicted"/>